<reference evidence="1" key="1">
    <citation type="journal article" date="2023" name="Mol. Phylogenet. Evol.">
        <title>Genome-scale phylogeny and comparative genomics of the fungal order Sordariales.</title>
        <authorList>
            <person name="Hensen N."/>
            <person name="Bonometti L."/>
            <person name="Westerberg I."/>
            <person name="Brannstrom I.O."/>
            <person name="Guillou S."/>
            <person name="Cros-Aarteil S."/>
            <person name="Calhoun S."/>
            <person name="Haridas S."/>
            <person name="Kuo A."/>
            <person name="Mondo S."/>
            <person name="Pangilinan J."/>
            <person name="Riley R."/>
            <person name="LaButti K."/>
            <person name="Andreopoulos B."/>
            <person name="Lipzen A."/>
            <person name="Chen C."/>
            <person name="Yan M."/>
            <person name="Daum C."/>
            <person name="Ng V."/>
            <person name="Clum A."/>
            <person name="Steindorff A."/>
            <person name="Ohm R.A."/>
            <person name="Martin F."/>
            <person name="Silar P."/>
            <person name="Natvig D.O."/>
            <person name="Lalanne C."/>
            <person name="Gautier V."/>
            <person name="Ament-Velasquez S.L."/>
            <person name="Kruys A."/>
            <person name="Hutchinson M.I."/>
            <person name="Powell A.J."/>
            <person name="Barry K."/>
            <person name="Miller A.N."/>
            <person name="Grigoriev I.V."/>
            <person name="Debuchy R."/>
            <person name="Gladieux P."/>
            <person name="Hiltunen Thoren M."/>
            <person name="Johannesson H."/>
        </authorList>
    </citation>
    <scope>NUCLEOTIDE SEQUENCE</scope>
    <source>
        <strain evidence="1">CBS 731.68</strain>
    </source>
</reference>
<dbReference type="EMBL" id="MU853234">
    <property type="protein sequence ID" value="KAK4121378.1"/>
    <property type="molecule type" value="Genomic_DNA"/>
</dbReference>
<accession>A0AAN6TV89</accession>
<evidence type="ECO:0000313" key="2">
    <source>
        <dbReference type="Proteomes" id="UP001302602"/>
    </source>
</evidence>
<comment type="caution">
    <text evidence="1">The sequence shown here is derived from an EMBL/GenBank/DDBJ whole genome shotgun (WGS) entry which is preliminary data.</text>
</comment>
<dbReference type="Proteomes" id="UP001302602">
    <property type="component" value="Unassembled WGS sequence"/>
</dbReference>
<feature type="non-terminal residue" evidence="1">
    <location>
        <position position="284"/>
    </location>
</feature>
<proteinExistence type="predicted"/>
<dbReference type="RefSeq" id="XP_062645149.1">
    <property type="nucleotide sequence ID" value="XM_062795703.1"/>
</dbReference>
<gene>
    <name evidence="1" type="ORF">N657DRAFT_673681</name>
</gene>
<dbReference type="GeneID" id="87832471"/>
<protein>
    <submittedName>
        <fullName evidence="1">Uncharacterized protein</fullName>
    </submittedName>
</protein>
<keyword evidence="2" id="KW-1185">Reference proteome</keyword>
<evidence type="ECO:0000313" key="1">
    <source>
        <dbReference type="EMBL" id="KAK4121378.1"/>
    </source>
</evidence>
<organism evidence="1 2">
    <name type="scientific">Parathielavia appendiculata</name>
    <dbReference type="NCBI Taxonomy" id="2587402"/>
    <lineage>
        <taxon>Eukaryota</taxon>
        <taxon>Fungi</taxon>
        <taxon>Dikarya</taxon>
        <taxon>Ascomycota</taxon>
        <taxon>Pezizomycotina</taxon>
        <taxon>Sordariomycetes</taxon>
        <taxon>Sordariomycetidae</taxon>
        <taxon>Sordariales</taxon>
        <taxon>Chaetomiaceae</taxon>
        <taxon>Parathielavia</taxon>
    </lineage>
</organism>
<name>A0AAN6TV89_9PEZI</name>
<dbReference type="PANTHER" id="PTHR10039">
    <property type="entry name" value="AMELOGENIN"/>
    <property type="match status" value="1"/>
</dbReference>
<reference evidence="1" key="2">
    <citation type="submission" date="2023-05" db="EMBL/GenBank/DDBJ databases">
        <authorList>
            <consortium name="Lawrence Berkeley National Laboratory"/>
            <person name="Steindorff A."/>
            <person name="Hensen N."/>
            <person name="Bonometti L."/>
            <person name="Westerberg I."/>
            <person name="Brannstrom I.O."/>
            <person name="Guillou S."/>
            <person name="Cros-Aarteil S."/>
            <person name="Calhoun S."/>
            <person name="Haridas S."/>
            <person name="Kuo A."/>
            <person name="Mondo S."/>
            <person name="Pangilinan J."/>
            <person name="Riley R."/>
            <person name="Labutti K."/>
            <person name="Andreopoulos B."/>
            <person name="Lipzen A."/>
            <person name="Chen C."/>
            <person name="Yanf M."/>
            <person name="Daum C."/>
            <person name="Ng V."/>
            <person name="Clum A."/>
            <person name="Ohm R."/>
            <person name="Martin F."/>
            <person name="Silar P."/>
            <person name="Natvig D."/>
            <person name="Lalanne C."/>
            <person name="Gautier V."/>
            <person name="Ament-Velasquez S.L."/>
            <person name="Kruys A."/>
            <person name="Hutchinson M.I."/>
            <person name="Powell A.J."/>
            <person name="Barry K."/>
            <person name="Miller A.N."/>
            <person name="Grigoriev I.V."/>
            <person name="Debuchy R."/>
            <person name="Gladieux P."/>
            <person name="Thoren M.H."/>
            <person name="Johannesson H."/>
        </authorList>
    </citation>
    <scope>NUCLEOTIDE SEQUENCE</scope>
    <source>
        <strain evidence="1">CBS 731.68</strain>
    </source>
</reference>
<dbReference type="AlphaFoldDB" id="A0AAN6TV89"/>
<sequence length="284" mass="32670">MEAEEMLTTFPPGLDALYRRMMGQIYNLRCAKLLQRILAVISVVYRPITLDELPALVDTPGRASDNEKALVEIVGLCGSFLTLRERMISFIHQSAKDFVLKQARDEIFPSGIEDIHHTIFSRSLRFMRGKLRRDIYNRGAPGFPIDKVRIPDPDPLAAVRYSCVYWIDHLRDSDPNKHAKKDLQDGGPIDTFLREKYLHWLDALSLQRSISEGVTAMLSLESLLEARKETSLLIDRVRDVCRFILYHRWAVENSPLQVSKMRSLNGSSENRPWRTMGAHAYKRS</sequence>